<protein>
    <submittedName>
        <fullName evidence="1">Uncharacterized protein</fullName>
    </submittedName>
</protein>
<accession>L5LCD3</accession>
<dbReference type="AlphaFoldDB" id="L5LCD3"/>
<proteinExistence type="predicted"/>
<dbReference type="Proteomes" id="UP000010556">
    <property type="component" value="Unassembled WGS sequence"/>
</dbReference>
<name>L5LCD3_MYODS</name>
<keyword evidence="2" id="KW-1185">Reference proteome</keyword>
<dbReference type="EMBL" id="KB113703">
    <property type="protein sequence ID" value="ELK23318.1"/>
    <property type="molecule type" value="Genomic_DNA"/>
</dbReference>
<evidence type="ECO:0000313" key="2">
    <source>
        <dbReference type="Proteomes" id="UP000010556"/>
    </source>
</evidence>
<sequence length="133" mass="14749">MAENRSTSLMLLESVRNMVIKPIHVHAPGIVQGTAEVFIYEHGLIITSGLGLGLFFRKLPLPHGVMQLSVGIAYVLLPDKQLTVLTRASLEQWYLAKGLIIHEIDACHFRKLPNKLIKEPGRGLSGEQSRAFP</sequence>
<organism evidence="1 2">
    <name type="scientific">Myotis davidii</name>
    <name type="common">David's myotis</name>
    <dbReference type="NCBI Taxonomy" id="225400"/>
    <lineage>
        <taxon>Eukaryota</taxon>
        <taxon>Metazoa</taxon>
        <taxon>Chordata</taxon>
        <taxon>Craniata</taxon>
        <taxon>Vertebrata</taxon>
        <taxon>Euteleostomi</taxon>
        <taxon>Mammalia</taxon>
        <taxon>Eutheria</taxon>
        <taxon>Laurasiatheria</taxon>
        <taxon>Chiroptera</taxon>
        <taxon>Yangochiroptera</taxon>
        <taxon>Vespertilionidae</taxon>
        <taxon>Myotis</taxon>
    </lineage>
</organism>
<gene>
    <name evidence="1" type="ORF">MDA_GLEAN10017494</name>
</gene>
<reference evidence="2" key="1">
    <citation type="journal article" date="2013" name="Science">
        <title>Comparative analysis of bat genomes provides insight into the evolution of flight and immunity.</title>
        <authorList>
            <person name="Zhang G."/>
            <person name="Cowled C."/>
            <person name="Shi Z."/>
            <person name="Huang Z."/>
            <person name="Bishop-Lilly K.A."/>
            <person name="Fang X."/>
            <person name="Wynne J.W."/>
            <person name="Xiong Z."/>
            <person name="Baker M.L."/>
            <person name="Zhao W."/>
            <person name="Tachedjian M."/>
            <person name="Zhu Y."/>
            <person name="Zhou P."/>
            <person name="Jiang X."/>
            <person name="Ng J."/>
            <person name="Yang L."/>
            <person name="Wu L."/>
            <person name="Xiao J."/>
            <person name="Feng Y."/>
            <person name="Chen Y."/>
            <person name="Sun X."/>
            <person name="Zhang Y."/>
            <person name="Marsh G.A."/>
            <person name="Crameri G."/>
            <person name="Broder C.C."/>
            <person name="Frey K.G."/>
            <person name="Wang L.F."/>
            <person name="Wang J."/>
        </authorList>
    </citation>
    <scope>NUCLEOTIDE SEQUENCE [LARGE SCALE GENOMIC DNA]</scope>
</reference>
<evidence type="ECO:0000313" key="1">
    <source>
        <dbReference type="EMBL" id="ELK23318.1"/>
    </source>
</evidence>